<keyword evidence="2" id="KW-1185">Reference proteome</keyword>
<dbReference type="Proteomes" id="UP000253769">
    <property type="component" value="Unassembled WGS sequence"/>
</dbReference>
<dbReference type="EMBL" id="QQOH01000002">
    <property type="protein sequence ID" value="RDE22553.1"/>
    <property type="molecule type" value="Genomic_DNA"/>
</dbReference>
<protein>
    <submittedName>
        <fullName evidence="1">Uncharacterized protein</fullName>
    </submittedName>
</protein>
<comment type="caution">
    <text evidence="1">The sequence shown here is derived from an EMBL/GenBank/DDBJ whole genome shotgun (WGS) entry which is preliminary data.</text>
</comment>
<dbReference type="OrthoDB" id="7170694at2"/>
<dbReference type="RefSeq" id="WP_114695184.1">
    <property type="nucleotide sequence ID" value="NZ_QQOH01000002.1"/>
</dbReference>
<evidence type="ECO:0000313" key="2">
    <source>
        <dbReference type="Proteomes" id="UP000253769"/>
    </source>
</evidence>
<sequence length="260" mass="28550">MFTKLFSSESFGLFSPKPLLEQDSALWLCQQFAWLMQQFGTDHPLHQAELVLPNNDYFPGKADSHRGMAQLLLERIKQYSGLQHWPTELVNLRAPTANAVSDQSPTAAQPSESVPASALPVAFDPAQVNDPQALISSLLQGLTHPLLLQRPTPVGLQQGQWPLLVELLGIYLGFGIPITNSAFAFAGGCGSCASRAAQRQAYLSQDEALFALVIFCELKGIGCGQVTTHLKPHLKPFYKRARQQLLAMDEFQPLLQKIAS</sequence>
<gene>
    <name evidence="1" type="ORF">DV711_08145</name>
</gene>
<name>A0A369WMW0_9GAMM</name>
<organism evidence="1 2">
    <name type="scientific">Motiliproteus coralliicola</name>
    <dbReference type="NCBI Taxonomy" id="2283196"/>
    <lineage>
        <taxon>Bacteria</taxon>
        <taxon>Pseudomonadati</taxon>
        <taxon>Pseudomonadota</taxon>
        <taxon>Gammaproteobacteria</taxon>
        <taxon>Oceanospirillales</taxon>
        <taxon>Oceanospirillaceae</taxon>
        <taxon>Motiliproteus</taxon>
    </lineage>
</organism>
<reference evidence="1 2" key="1">
    <citation type="submission" date="2018-07" db="EMBL/GenBank/DDBJ databases">
        <title>Motiliproteus coralliicola sp. nov., a bacterium isolated from Coral.</title>
        <authorList>
            <person name="Wang G."/>
        </authorList>
    </citation>
    <scope>NUCLEOTIDE SEQUENCE [LARGE SCALE GENOMIC DNA]</scope>
    <source>
        <strain evidence="1 2">C34</strain>
    </source>
</reference>
<proteinExistence type="predicted"/>
<dbReference type="AlphaFoldDB" id="A0A369WMW0"/>
<evidence type="ECO:0000313" key="1">
    <source>
        <dbReference type="EMBL" id="RDE22553.1"/>
    </source>
</evidence>
<accession>A0A369WMW0</accession>